<keyword evidence="6" id="KW-1185">Reference proteome</keyword>
<evidence type="ECO:0000256" key="2">
    <source>
        <dbReference type="ARBA" id="ARBA00023163"/>
    </source>
</evidence>
<feature type="region of interest" description="Disordered" evidence="4">
    <location>
        <begin position="884"/>
        <end position="905"/>
    </location>
</feature>
<proteinExistence type="predicted"/>
<keyword evidence="2" id="KW-0804">Transcription</keyword>
<name>A0A834GQ13_RHOSS</name>
<dbReference type="EMBL" id="WJXA01000006">
    <property type="protein sequence ID" value="KAF7139855.1"/>
    <property type="molecule type" value="Genomic_DNA"/>
</dbReference>
<evidence type="ECO:0000256" key="4">
    <source>
        <dbReference type="SAM" id="MobiDB-lite"/>
    </source>
</evidence>
<evidence type="ECO:0000313" key="5">
    <source>
        <dbReference type="EMBL" id="KAF7139855.1"/>
    </source>
</evidence>
<feature type="region of interest" description="Disordered" evidence="4">
    <location>
        <begin position="1112"/>
        <end position="1131"/>
    </location>
</feature>
<feature type="compositionally biased region" description="Low complexity" evidence="4">
    <location>
        <begin position="160"/>
        <end position="169"/>
    </location>
</feature>
<evidence type="ECO:0008006" key="7">
    <source>
        <dbReference type="Google" id="ProtNLM"/>
    </source>
</evidence>
<feature type="region of interest" description="Disordered" evidence="4">
    <location>
        <begin position="138"/>
        <end position="169"/>
    </location>
</feature>
<dbReference type="GO" id="GO:0006355">
    <property type="term" value="P:regulation of DNA-templated transcription"/>
    <property type="evidence" value="ECO:0007669"/>
    <property type="project" value="TreeGrafter"/>
</dbReference>
<feature type="region of interest" description="Disordered" evidence="4">
    <location>
        <begin position="991"/>
        <end position="1016"/>
    </location>
</feature>
<evidence type="ECO:0000256" key="1">
    <source>
        <dbReference type="ARBA" id="ARBA00023015"/>
    </source>
</evidence>
<comment type="caution">
    <text evidence="5">The sequence shown here is derived from an EMBL/GenBank/DDBJ whole genome shotgun (WGS) entry which is preliminary data.</text>
</comment>
<dbReference type="GO" id="GO:0005634">
    <property type="term" value="C:nucleus"/>
    <property type="evidence" value="ECO:0007669"/>
    <property type="project" value="TreeGrafter"/>
</dbReference>
<dbReference type="Proteomes" id="UP000626092">
    <property type="component" value="Unassembled WGS sequence"/>
</dbReference>
<dbReference type="InterPro" id="IPR052435">
    <property type="entry name" value="YY1-Transcr_Regul"/>
</dbReference>
<feature type="compositionally biased region" description="Polar residues" evidence="4">
    <location>
        <begin position="1428"/>
        <end position="1445"/>
    </location>
</feature>
<feature type="region of interest" description="Disordered" evidence="4">
    <location>
        <begin position="1420"/>
        <end position="1463"/>
    </location>
</feature>
<dbReference type="OrthoDB" id="49309at2759"/>
<gene>
    <name evidence="5" type="ORF">RHSIM_Rhsim06G0075600</name>
</gene>
<evidence type="ECO:0000256" key="3">
    <source>
        <dbReference type="ARBA" id="ARBA00023242"/>
    </source>
</evidence>
<protein>
    <recommendedName>
        <fullName evidence="7">Homeodomain-like superfamily protein</fullName>
    </recommendedName>
</protein>
<evidence type="ECO:0000313" key="6">
    <source>
        <dbReference type="Proteomes" id="UP000626092"/>
    </source>
</evidence>
<sequence length="1515" mass="166685">MLSELPECRRSRGDGSVVVGQWERGEMDGCGGGASMVVGHNLAYSKREKWGTLVPPNIALCGYMVPSIKVCGKLGFALSSLLLRLQHPKPSGSRWYPGLPSALIVNLITSVKMSSASKAPGTQNAFPVDANLHTSSKSDLEHVDEEEEEDVDFNPFIKDSPSSEASSSMSSEIEVLDADVSTSKGNTGVDLATHISSLPSGQVQDYALGDSEHGEEIVMQAAISSGEASNKESERTSPTRFKKRKAVLISQPESGTFLKKENASSSGTDVVNDVMVGDLMNSRRPTMDIDDEDAISKRTRARYSLASFTLDELEAFLQETDDENDLQNVNEEDEYRKFLAAVLLGGDCDSQIIGGNESVDEDEENDADFEIEIEEALESDLDDNTRGDTQQESEAAGRRPETRLIRRQKASVRQKNRLLGQPYRPLRPLLPNAPIASFPVVIPETAPHFVSFSGHDGFISGFTAHQLGQLHCLIYEHVQLLIQVFSLSVLEHSRQHIASQVQELISEMLHTRDQVISRRREPYRGFLFHPPHIHPAVQHGLSKSLTPSCTSESARSFDKQRVCSSGTNKGPLPEVISPSRRRGYYASNDQDGLFLTSNSALSVPFVNGPIVSVLDVAPLYFVGEYIDDVAIAVKEYQLQRVQAACDSHFKKEPLFPFHSSESFAEANAEILGGTPVPTAKVSSYPAGDQPPKKTLAAALVESTKKQSIALVPKKIAELALRFLPVFNPALFPHKPPPTPVANRVLFTDAEDELLAMGLMECNTDWKAIQQRFLPCKSKHQIFVRQKNRSSSKAPENPIKAVRRMKSSPLTAEEIARIQEGLKVFKLDWMSISRYVVPYRDPSLLPRQWRIATGTQKSYKSTADKKEKRRLYEFNKRKCKPAALATSSEKDDCPTDNADGENYSGDDCVDNNDEAYVHEAFLADWRPGTSFPISSGVPLPNFREKNQPGKLMSKWDSRVMEQTRSSGCGEPNSNLELSAAFKYSQNPDTSSYFTHTRHPASPVEPNQPGSDMISRPSKSLYSSLPYRSRKKNSAHLVKLAPDLPPVNLPPSVRVMSQSALKNYQVGTSTKVAAADNRIRSAATEKIASHFPGVGVSGSFHPIISAENKRNLLEKSNPNQPEKSNANQHRQESFLSRDKCVAGGRDDTYVHMHPLLFQSSGDGHMPYYPLNCGSGISSSLNFLSRIQPQLNVSLISNSDQATQAVNLSDKSTKSKQTSFSGGIDFHPLLQKIDDANTDFVSARRGSCAQLQSSFDAVQSESRAKSSLLATCDTSSSPNDKTNELDLEIHLSVTSRREKAKQIADVIEQDRTTSNVSALGSGNTMETQATIGSYYQPSETSPIASVPNRITKKINSGPRASSSNIPVCGINNEGDQSLLEIVMEQEELSDSEEEIDEHVEFECEEMDDSEGDDSEEIIDIQNKVVPDSTADRQSSFTPASLISYTSGRRQNDMKKTKASLDSTVMEGGGIEPRAFEVEKQSPSKPVILQPFKPAVIKQPDMPDAIRFSDDDYEEVDGN</sequence>
<feature type="compositionally biased region" description="Basic and acidic residues" evidence="4">
    <location>
        <begin position="395"/>
        <end position="404"/>
    </location>
</feature>
<dbReference type="GO" id="GO:0003712">
    <property type="term" value="F:transcription coregulator activity"/>
    <property type="evidence" value="ECO:0007669"/>
    <property type="project" value="TreeGrafter"/>
</dbReference>
<feature type="region of interest" description="Disordered" evidence="4">
    <location>
        <begin position="376"/>
        <end position="404"/>
    </location>
</feature>
<dbReference type="PANTHER" id="PTHR16088:SF3">
    <property type="entry name" value="GON-4-LIKE PROTEIN"/>
    <property type="match status" value="1"/>
</dbReference>
<dbReference type="PANTHER" id="PTHR16088">
    <property type="entry name" value="YY1 ASSOCIATED PROTEIN-RELATED"/>
    <property type="match status" value="1"/>
</dbReference>
<organism evidence="5 6">
    <name type="scientific">Rhododendron simsii</name>
    <name type="common">Sims's rhododendron</name>
    <dbReference type="NCBI Taxonomy" id="118357"/>
    <lineage>
        <taxon>Eukaryota</taxon>
        <taxon>Viridiplantae</taxon>
        <taxon>Streptophyta</taxon>
        <taxon>Embryophyta</taxon>
        <taxon>Tracheophyta</taxon>
        <taxon>Spermatophyta</taxon>
        <taxon>Magnoliopsida</taxon>
        <taxon>eudicotyledons</taxon>
        <taxon>Gunneridae</taxon>
        <taxon>Pentapetalae</taxon>
        <taxon>asterids</taxon>
        <taxon>Ericales</taxon>
        <taxon>Ericaceae</taxon>
        <taxon>Ericoideae</taxon>
        <taxon>Rhodoreae</taxon>
        <taxon>Rhododendron</taxon>
    </lineage>
</organism>
<accession>A0A834GQ13</accession>
<feature type="compositionally biased region" description="Polar residues" evidence="4">
    <location>
        <begin position="1112"/>
        <end position="1126"/>
    </location>
</feature>
<keyword evidence="3" id="KW-0539">Nucleus</keyword>
<reference evidence="5" key="1">
    <citation type="submission" date="2019-11" db="EMBL/GenBank/DDBJ databases">
        <authorList>
            <person name="Liu Y."/>
            <person name="Hou J."/>
            <person name="Li T.-Q."/>
            <person name="Guan C.-H."/>
            <person name="Wu X."/>
            <person name="Wu H.-Z."/>
            <person name="Ling F."/>
            <person name="Zhang R."/>
            <person name="Shi X.-G."/>
            <person name="Ren J.-P."/>
            <person name="Chen E.-F."/>
            <person name="Sun J.-M."/>
        </authorList>
    </citation>
    <scope>NUCLEOTIDE SEQUENCE</scope>
    <source>
        <strain evidence="5">Adult_tree_wgs_1</strain>
        <tissue evidence="5">Leaves</tissue>
    </source>
</reference>
<feature type="compositionally biased region" description="Acidic residues" evidence="4">
    <location>
        <begin position="142"/>
        <end position="152"/>
    </location>
</feature>
<feature type="region of interest" description="Disordered" evidence="4">
    <location>
        <begin position="1496"/>
        <end position="1515"/>
    </location>
</feature>
<keyword evidence="1" id="KW-0805">Transcription regulation</keyword>